<dbReference type="RefSeq" id="WP_226611879.1">
    <property type="nucleotide sequence ID" value="NZ_JAJAQI010000040.1"/>
</dbReference>
<dbReference type="Proteomes" id="UP001139311">
    <property type="component" value="Unassembled WGS sequence"/>
</dbReference>
<gene>
    <name evidence="2" type="ORF">LHA35_21535</name>
</gene>
<protein>
    <submittedName>
        <fullName evidence="2">Uncharacterized protein</fullName>
    </submittedName>
</protein>
<organism evidence="2 3">
    <name type="scientific">Roseicella aerolata</name>
    <dbReference type="NCBI Taxonomy" id="2883479"/>
    <lineage>
        <taxon>Bacteria</taxon>
        <taxon>Pseudomonadati</taxon>
        <taxon>Pseudomonadota</taxon>
        <taxon>Alphaproteobacteria</taxon>
        <taxon>Acetobacterales</taxon>
        <taxon>Roseomonadaceae</taxon>
        <taxon>Roseicella</taxon>
    </lineage>
</organism>
<evidence type="ECO:0000313" key="3">
    <source>
        <dbReference type="Proteomes" id="UP001139311"/>
    </source>
</evidence>
<reference evidence="2" key="1">
    <citation type="submission" date="2021-10" db="EMBL/GenBank/DDBJ databases">
        <title>Roseicella aerolatum sp. nov., isolated from aerosols of e-waste dismantling site.</title>
        <authorList>
            <person name="Qin T."/>
        </authorList>
    </citation>
    <scope>NUCLEOTIDE SEQUENCE</scope>
    <source>
        <strain evidence="2">GB24</strain>
    </source>
</reference>
<sequence>MSDRRSDDDARNAQPPKDARHGTEHSHPALSQERGEDPATGSIDSPTAPGEAQAGDLSESGANLGGPVDVFPLRGRARKERPAG</sequence>
<feature type="compositionally biased region" description="Basic residues" evidence="1">
    <location>
        <begin position="75"/>
        <end position="84"/>
    </location>
</feature>
<dbReference type="AlphaFoldDB" id="A0A9X1LCP6"/>
<proteinExistence type="predicted"/>
<evidence type="ECO:0000256" key="1">
    <source>
        <dbReference type="SAM" id="MobiDB-lite"/>
    </source>
</evidence>
<keyword evidence="3" id="KW-1185">Reference proteome</keyword>
<feature type="compositionally biased region" description="Basic and acidic residues" evidence="1">
    <location>
        <begin position="1"/>
        <end position="37"/>
    </location>
</feature>
<evidence type="ECO:0000313" key="2">
    <source>
        <dbReference type="EMBL" id="MCB4824318.1"/>
    </source>
</evidence>
<comment type="caution">
    <text evidence="2">The sequence shown here is derived from an EMBL/GenBank/DDBJ whole genome shotgun (WGS) entry which is preliminary data.</text>
</comment>
<accession>A0A9X1LCP6</accession>
<name>A0A9X1LCP6_9PROT</name>
<feature type="region of interest" description="Disordered" evidence="1">
    <location>
        <begin position="1"/>
        <end position="84"/>
    </location>
</feature>
<dbReference type="EMBL" id="JAJAQI010000040">
    <property type="protein sequence ID" value="MCB4824318.1"/>
    <property type="molecule type" value="Genomic_DNA"/>
</dbReference>